<protein>
    <recommendedName>
        <fullName evidence="2">arginyltransferase</fullName>
        <ecNumber evidence="2">2.3.2.8</ecNumber>
    </recommendedName>
</protein>
<sequence>MGVPTIIDPLGYRSGTCGYCSEPGKRSVESSSYSTGAWPLQMTCDVYQRMIDRGWRRSGEYLYKPDLLHSCCPQYTIRLGALEFSPSKNQRKIVSKWNRFVMGEGSPKGKKPAKHPPAFSLVEALHASEAAFLAPNAEPLHKFTVTLELPSFTQEKYNLYCRYQSEVHKDYDKSSANLSRFLIDNPLHRAPIPYMATPPGHLPSHYGAYHQVYRLDGELIAFGVVDVLPNCISSVYLVYSPEWAWASLGKLSALYEIALVHEINRCGIEDMKWQYMGRILRA</sequence>
<dbReference type="Pfam" id="PF04377">
    <property type="entry name" value="ATE_C"/>
    <property type="match status" value="1"/>
</dbReference>
<evidence type="ECO:0000313" key="8">
    <source>
        <dbReference type="EMBL" id="KAF9514241.1"/>
    </source>
</evidence>
<organism evidence="8 9">
    <name type="scientific">Hydnum rufescens UP504</name>
    <dbReference type="NCBI Taxonomy" id="1448309"/>
    <lineage>
        <taxon>Eukaryota</taxon>
        <taxon>Fungi</taxon>
        <taxon>Dikarya</taxon>
        <taxon>Basidiomycota</taxon>
        <taxon>Agaricomycotina</taxon>
        <taxon>Agaricomycetes</taxon>
        <taxon>Cantharellales</taxon>
        <taxon>Hydnaceae</taxon>
        <taxon>Hydnum</taxon>
    </lineage>
</organism>
<dbReference type="GO" id="GO:0004057">
    <property type="term" value="F:arginyl-tRNA--protein transferase activity"/>
    <property type="evidence" value="ECO:0007669"/>
    <property type="project" value="UniProtKB-EC"/>
</dbReference>
<feature type="domain" description="N-end aminoacyl transferase N-terminal" evidence="6">
    <location>
        <begin position="16"/>
        <end position="92"/>
    </location>
</feature>
<evidence type="ECO:0000259" key="7">
    <source>
        <dbReference type="Pfam" id="PF04377"/>
    </source>
</evidence>
<dbReference type="AlphaFoldDB" id="A0A9P6AYA4"/>
<dbReference type="PANTHER" id="PTHR21367">
    <property type="entry name" value="ARGININE-TRNA-PROTEIN TRANSFERASE 1"/>
    <property type="match status" value="1"/>
</dbReference>
<evidence type="ECO:0000256" key="4">
    <source>
        <dbReference type="ARBA" id="ARBA00022786"/>
    </source>
</evidence>
<dbReference type="OrthoDB" id="74183at2759"/>
<dbReference type="InterPro" id="IPR007471">
    <property type="entry name" value="N-end_Aminoacyl_Trfase_N"/>
</dbReference>
<reference evidence="8" key="1">
    <citation type="journal article" date="2020" name="Nat. Commun.">
        <title>Large-scale genome sequencing of mycorrhizal fungi provides insights into the early evolution of symbiotic traits.</title>
        <authorList>
            <person name="Miyauchi S."/>
            <person name="Kiss E."/>
            <person name="Kuo A."/>
            <person name="Drula E."/>
            <person name="Kohler A."/>
            <person name="Sanchez-Garcia M."/>
            <person name="Morin E."/>
            <person name="Andreopoulos B."/>
            <person name="Barry K.W."/>
            <person name="Bonito G."/>
            <person name="Buee M."/>
            <person name="Carver A."/>
            <person name="Chen C."/>
            <person name="Cichocki N."/>
            <person name="Clum A."/>
            <person name="Culley D."/>
            <person name="Crous P.W."/>
            <person name="Fauchery L."/>
            <person name="Girlanda M."/>
            <person name="Hayes R.D."/>
            <person name="Keri Z."/>
            <person name="LaButti K."/>
            <person name="Lipzen A."/>
            <person name="Lombard V."/>
            <person name="Magnuson J."/>
            <person name="Maillard F."/>
            <person name="Murat C."/>
            <person name="Nolan M."/>
            <person name="Ohm R.A."/>
            <person name="Pangilinan J."/>
            <person name="Pereira M.F."/>
            <person name="Perotto S."/>
            <person name="Peter M."/>
            <person name="Pfister S."/>
            <person name="Riley R."/>
            <person name="Sitrit Y."/>
            <person name="Stielow J.B."/>
            <person name="Szollosi G."/>
            <person name="Zifcakova L."/>
            <person name="Stursova M."/>
            <person name="Spatafora J.W."/>
            <person name="Tedersoo L."/>
            <person name="Vaario L.M."/>
            <person name="Yamada A."/>
            <person name="Yan M."/>
            <person name="Wang P."/>
            <person name="Xu J."/>
            <person name="Bruns T."/>
            <person name="Baldrian P."/>
            <person name="Vilgalys R."/>
            <person name="Dunand C."/>
            <person name="Henrissat B."/>
            <person name="Grigoriev I.V."/>
            <person name="Hibbett D."/>
            <person name="Nagy L.G."/>
            <person name="Martin F.M."/>
        </authorList>
    </citation>
    <scope>NUCLEOTIDE SEQUENCE</scope>
    <source>
        <strain evidence="8">UP504</strain>
    </source>
</reference>
<dbReference type="Proteomes" id="UP000886523">
    <property type="component" value="Unassembled WGS sequence"/>
</dbReference>
<evidence type="ECO:0000313" key="9">
    <source>
        <dbReference type="Proteomes" id="UP000886523"/>
    </source>
</evidence>
<keyword evidence="9" id="KW-1185">Reference proteome</keyword>
<evidence type="ECO:0000256" key="2">
    <source>
        <dbReference type="ARBA" id="ARBA00012025"/>
    </source>
</evidence>
<dbReference type="PIRSF" id="PIRSF037207">
    <property type="entry name" value="ATE1_euk"/>
    <property type="match status" value="1"/>
</dbReference>
<dbReference type="EC" id="2.3.2.8" evidence="2"/>
<dbReference type="PANTHER" id="PTHR21367:SF1">
    <property type="entry name" value="ARGINYL-TRNA--PROTEIN TRANSFERASE 1"/>
    <property type="match status" value="1"/>
</dbReference>
<evidence type="ECO:0000259" key="6">
    <source>
        <dbReference type="Pfam" id="PF04376"/>
    </source>
</evidence>
<evidence type="ECO:0000256" key="1">
    <source>
        <dbReference type="ARBA" id="ARBA00009991"/>
    </source>
</evidence>
<dbReference type="InterPro" id="IPR030700">
    <property type="entry name" value="N-end_Aminoacyl_Trfase"/>
</dbReference>
<dbReference type="GO" id="GO:0005737">
    <property type="term" value="C:cytoplasm"/>
    <property type="evidence" value="ECO:0007669"/>
    <property type="project" value="TreeGrafter"/>
</dbReference>
<name>A0A9P6AYA4_9AGAM</name>
<evidence type="ECO:0000256" key="5">
    <source>
        <dbReference type="ARBA" id="ARBA00023315"/>
    </source>
</evidence>
<dbReference type="InterPro" id="IPR017137">
    <property type="entry name" value="Arg-tRNA-P_Trfase_1_euk"/>
</dbReference>
<gene>
    <name evidence="8" type="ORF">BS47DRAFT_893028</name>
</gene>
<dbReference type="Pfam" id="PF04376">
    <property type="entry name" value="ATE_N"/>
    <property type="match status" value="1"/>
</dbReference>
<comment type="similarity">
    <text evidence="1">Belongs to the R-transferase family.</text>
</comment>
<keyword evidence="3" id="KW-0808">Transferase</keyword>
<keyword evidence="4" id="KW-0833">Ubl conjugation pathway</keyword>
<feature type="domain" description="N-end rule aminoacyl transferase C-terminal" evidence="7">
    <location>
        <begin position="155"/>
        <end position="277"/>
    </location>
</feature>
<dbReference type="EMBL" id="MU128963">
    <property type="protein sequence ID" value="KAF9514241.1"/>
    <property type="molecule type" value="Genomic_DNA"/>
</dbReference>
<proteinExistence type="inferred from homology"/>
<dbReference type="InterPro" id="IPR007472">
    <property type="entry name" value="N-end_Aminoacyl_Trfase_C"/>
</dbReference>
<keyword evidence="5" id="KW-0012">Acyltransferase</keyword>
<evidence type="ECO:0000256" key="3">
    <source>
        <dbReference type="ARBA" id="ARBA00022679"/>
    </source>
</evidence>
<comment type="caution">
    <text evidence="8">The sequence shown here is derived from an EMBL/GenBank/DDBJ whole genome shotgun (WGS) entry which is preliminary data.</text>
</comment>
<accession>A0A9P6AYA4</accession>